<keyword evidence="2" id="KW-0134">Cell wall</keyword>
<evidence type="ECO:0000313" key="11">
    <source>
        <dbReference type="Proteomes" id="UP000598297"/>
    </source>
</evidence>
<evidence type="ECO:0000256" key="8">
    <source>
        <dbReference type="SAM" id="SignalP"/>
    </source>
</evidence>
<accession>A0A964XQI2</accession>
<dbReference type="Proteomes" id="UP000598297">
    <property type="component" value="Unassembled WGS sequence"/>
</dbReference>
<keyword evidence="11" id="KW-1185">Reference proteome</keyword>
<name>A0A964XQI2_9ACTN</name>
<evidence type="ECO:0000256" key="2">
    <source>
        <dbReference type="ARBA" id="ARBA00022512"/>
    </source>
</evidence>
<protein>
    <submittedName>
        <fullName evidence="10">DUF320 domain-containing protein</fullName>
    </submittedName>
</protein>
<proteinExistence type="predicted"/>
<evidence type="ECO:0000256" key="4">
    <source>
        <dbReference type="ARBA" id="ARBA00022729"/>
    </source>
</evidence>
<dbReference type="OrthoDB" id="3544424at2"/>
<evidence type="ECO:0000256" key="3">
    <source>
        <dbReference type="ARBA" id="ARBA00022525"/>
    </source>
</evidence>
<sequence>MKNLKKAAAVSMMAGGLVAAATGFASATSADAVGVATHSPGVGSGNVVQAPVHVPVNAVGNTVNVIGLLNPAFGNGAVNN</sequence>
<keyword evidence="6 7" id="KW-0034">Amyloid</keyword>
<evidence type="ECO:0000256" key="6">
    <source>
        <dbReference type="ARBA" id="ARBA00023087"/>
    </source>
</evidence>
<keyword evidence="3" id="KW-0964">Secreted</keyword>
<organism evidence="10 11">
    <name type="scientific">Streptomyces boluensis</name>
    <dbReference type="NCBI Taxonomy" id="1775135"/>
    <lineage>
        <taxon>Bacteria</taxon>
        <taxon>Bacillati</taxon>
        <taxon>Actinomycetota</taxon>
        <taxon>Actinomycetes</taxon>
        <taxon>Kitasatosporales</taxon>
        <taxon>Streptomycetaceae</taxon>
        <taxon>Streptomyces</taxon>
    </lineage>
</organism>
<gene>
    <name evidence="10" type="ORF">GUY60_31350</name>
</gene>
<keyword evidence="5" id="KW-0130">Cell adhesion</keyword>
<dbReference type="EMBL" id="JAAAHS010000379">
    <property type="protein sequence ID" value="NBE55852.1"/>
    <property type="molecule type" value="Genomic_DNA"/>
</dbReference>
<dbReference type="Pfam" id="PF03777">
    <property type="entry name" value="ChpA-C"/>
    <property type="match status" value="1"/>
</dbReference>
<evidence type="ECO:0000259" key="9">
    <source>
        <dbReference type="PROSITE" id="PS51884"/>
    </source>
</evidence>
<evidence type="ECO:0000256" key="1">
    <source>
        <dbReference type="ARBA" id="ARBA00004191"/>
    </source>
</evidence>
<keyword evidence="4 8" id="KW-0732">Signal</keyword>
<evidence type="ECO:0000313" key="10">
    <source>
        <dbReference type="EMBL" id="NBE55852.1"/>
    </source>
</evidence>
<evidence type="ECO:0000256" key="5">
    <source>
        <dbReference type="ARBA" id="ARBA00022889"/>
    </source>
</evidence>
<dbReference type="PROSITE" id="PS51884">
    <property type="entry name" value="CHAPLIN"/>
    <property type="match status" value="1"/>
</dbReference>
<feature type="signal peptide" evidence="8">
    <location>
        <begin position="1"/>
        <end position="32"/>
    </location>
</feature>
<reference evidence="10" key="1">
    <citation type="submission" date="2020-01" db="EMBL/GenBank/DDBJ databases">
        <title>Whole-genome analyses of novel actinobacteria.</title>
        <authorList>
            <person name="Sahin N."/>
        </authorList>
    </citation>
    <scope>NUCLEOTIDE SEQUENCE</scope>
    <source>
        <strain evidence="10">YC537</strain>
    </source>
</reference>
<evidence type="ECO:0000256" key="7">
    <source>
        <dbReference type="PROSITE-ProRule" id="PRU01232"/>
    </source>
</evidence>
<feature type="domain" description="Chaplin" evidence="9">
    <location>
        <begin position="39"/>
        <end position="79"/>
    </location>
</feature>
<comment type="subcellular location">
    <subcellularLocation>
        <location evidence="1">Secreted</location>
        <location evidence="1">Cell wall</location>
    </subcellularLocation>
</comment>
<dbReference type="RefSeq" id="WP_161703980.1">
    <property type="nucleotide sequence ID" value="NZ_JAAAHS010000379.1"/>
</dbReference>
<dbReference type="GO" id="GO:0007155">
    <property type="term" value="P:cell adhesion"/>
    <property type="evidence" value="ECO:0007669"/>
    <property type="project" value="UniProtKB-KW"/>
</dbReference>
<dbReference type="InterPro" id="IPR005528">
    <property type="entry name" value="ChpA-H"/>
</dbReference>
<feature type="chain" id="PRO_5037558331" evidence="8">
    <location>
        <begin position="33"/>
        <end position="80"/>
    </location>
</feature>
<dbReference type="AlphaFoldDB" id="A0A964XQI2"/>
<comment type="caution">
    <text evidence="10">The sequence shown here is derived from an EMBL/GenBank/DDBJ whole genome shotgun (WGS) entry which is preliminary data.</text>
</comment>